<evidence type="ECO:0000313" key="10">
    <source>
        <dbReference type="Proteomes" id="UP000050280"/>
    </source>
</evidence>
<sequence>MSPSKLHRLLRQPESTISHLDLVYVTDDKMTIHRIHQEGSFEYRFRQVPLQDQNELERIKGLAIPPAWQDVKITHLTNGHLQAVGRDAKKRKQYRYHILWTKVRKQTKFYRMAHFGNVLPIIRNQVDKDLKRPSWCKEKVLALVLRLMEETHIRIGNEQYAHRNQTYGLTTLRKRHVDTIKQGLKINFTGKRGKKHSITLRNKKLIRLVNQCEEIPGWELFHYYDDKGDKHEIDSTMVNDYIKQSSGEEFTAKDFRTWAGGILFFNSLMEMEPAQEDRARKKNILLAYDATAKALGNTRNVCRKSYVHPLLPMAYENRELQHYFAKAQQPSIDTANFSPSEHAVLELISNYEPELKTIDHEH</sequence>
<dbReference type="Pfam" id="PF01028">
    <property type="entry name" value="Topoisom_I"/>
    <property type="match status" value="1"/>
</dbReference>
<dbReference type="GO" id="GO:0003917">
    <property type="term" value="F:DNA topoisomerase type I (single strand cut, ATP-independent) activity"/>
    <property type="evidence" value="ECO:0007669"/>
    <property type="project" value="UniProtKB-EC"/>
</dbReference>
<dbReference type="InterPro" id="IPR035447">
    <property type="entry name" value="DNA_topo_I_N_sf"/>
</dbReference>
<protein>
    <recommendedName>
        <fullName evidence="3">DNA topoisomerase</fullName>
        <ecNumber evidence="3">5.6.2.1</ecNumber>
    </recommendedName>
</protein>
<dbReference type="SUPFAM" id="SSF55869">
    <property type="entry name" value="DNA topoisomerase I domain"/>
    <property type="match status" value="1"/>
</dbReference>
<dbReference type="InterPro" id="IPR011010">
    <property type="entry name" value="DNA_brk_join_enz"/>
</dbReference>
<dbReference type="InterPro" id="IPR013500">
    <property type="entry name" value="TopoI_cat_euk"/>
</dbReference>
<dbReference type="GO" id="GO:0006265">
    <property type="term" value="P:DNA topological change"/>
    <property type="evidence" value="ECO:0007669"/>
    <property type="project" value="InterPro"/>
</dbReference>
<keyword evidence="10" id="KW-1185">Reference proteome</keyword>
<dbReference type="GO" id="GO:0003677">
    <property type="term" value="F:DNA binding"/>
    <property type="evidence" value="ECO:0007669"/>
    <property type="project" value="UniProtKB-KW"/>
</dbReference>
<dbReference type="Proteomes" id="UP000050280">
    <property type="component" value="Unassembled WGS sequence"/>
</dbReference>
<comment type="caution">
    <text evidence="9">The sequence shown here is derived from an EMBL/GenBank/DDBJ whole genome shotgun (WGS) entry which is preliminary data.</text>
</comment>
<dbReference type="OrthoDB" id="9778962at2"/>
<dbReference type="PATRIC" id="fig|1300341.3.peg.1965"/>
<dbReference type="PRINTS" id="PR00416">
    <property type="entry name" value="EUTPISMRASEI"/>
</dbReference>
<keyword evidence="6 9" id="KW-0413">Isomerase</keyword>
<dbReference type="STRING" id="1300341.I595_1781"/>
<evidence type="ECO:0000256" key="3">
    <source>
        <dbReference type="ARBA" id="ARBA00012891"/>
    </source>
</evidence>
<evidence type="ECO:0000256" key="5">
    <source>
        <dbReference type="ARBA" id="ARBA00023125"/>
    </source>
</evidence>
<accession>A0A0N8H418</accession>
<dbReference type="Pfam" id="PF21338">
    <property type="entry name" value="Top1B_N_bact"/>
    <property type="match status" value="1"/>
</dbReference>
<proteinExistence type="inferred from homology"/>
<dbReference type="RefSeq" id="WP_054558929.1">
    <property type="nucleotide sequence ID" value="NZ_LDJX01000003.1"/>
</dbReference>
<feature type="domain" description="DNA topoisomerase I catalytic core eukaryotic-type" evidence="7">
    <location>
        <begin position="103"/>
        <end position="328"/>
    </location>
</feature>
<dbReference type="EC" id="5.6.2.1" evidence="3"/>
<dbReference type="EMBL" id="LDJX01000003">
    <property type="protein sequence ID" value="KPM32132.1"/>
    <property type="molecule type" value="Genomic_DNA"/>
</dbReference>
<evidence type="ECO:0000256" key="1">
    <source>
        <dbReference type="ARBA" id="ARBA00000213"/>
    </source>
</evidence>
<evidence type="ECO:0000313" key="9">
    <source>
        <dbReference type="EMBL" id="KPM32132.1"/>
    </source>
</evidence>
<comment type="catalytic activity">
    <reaction evidence="1">
        <text>ATP-independent breakage of single-stranded DNA, followed by passage and rejoining.</text>
        <dbReference type="EC" id="5.6.2.1"/>
    </reaction>
</comment>
<dbReference type="InterPro" id="IPR001631">
    <property type="entry name" value="TopoI"/>
</dbReference>
<dbReference type="Gene3D" id="1.10.132.120">
    <property type="match status" value="1"/>
</dbReference>
<dbReference type="Gene3D" id="3.30.66.10">
    <property type="entry name" value="DNA topoisomerase I domain"/>
    <property type="match status" value="1"/>
</dbReference>
<reference evidence="9 10" key="1">
    <citation type="submission" date="2015-09" db="EMBL/GenBank/DDBJ databases">
        <title>Genome sequence of the marine flavobacterium Croceitalea dokdonensis DOKDO 023 that contains proton- and sodium-pumping rhodopsins.</title>
        <authorList>
            <person name="Kwon S.-K."/>
            <person name="Lee H.K."/>
            <person name="Kwak M.-J."/>
            <person name="Kim J.F."/>
        </authorList>
    </citation>
    <scope>NUCLEOTIDE SEQUENCE [LARGE SCALE GENOMIC DNA]</scope>
    <source>
        <strain evidence="9 10">DOKDO 023</strain>
    </source>
</reference>
<dbReference type="InterPro" id="IPR049331">
    <property type="entry name" value="Top1B_N_bact"/>
</dbReference>
<organism evidence="9 10">
    <name type="scientific">Croceitalea dokdonensis DOKDO 023</name>
    <dbReference type="NCBI Taxonomy" id="1300341"/>
    <lineage>
        <taxon>Bacteria</taxon>
        <taxon>Pseudomonadati</taxon>
        <taxon>Bacteroidota</taxon>
        <taxon>Flavobacteriia</taxon>
        <taxon>Flavobacteriales</taxon>
        <taxon>Flavobacteriaceae</taxon>
        <taxon>Croceitalea</taxon>
    </lineage>
</organism>
<gene>
    <name evidence="9" type="ORF">I595_1781</name>
</gene>
<dbReference type="SUPFAM" id="SSF56349">
    <property type="entry name" value="DNA breaking-rejoining enzymes"/>
    <property type="match status" value="1"/>
</dbReference>
<name>A0A0N8H418_9FLAO</name>
<keyword evidence="4" id="KW-0799">Topoisomerase</keyword>
<evidence type="ECO:0000256" key="4">
    <source>
        <dbReference type="ARBA" id="ARBA00023029"/>
    </source>
</evidence>
<evidence type="ECO:0000259" key="8">
    <source>
        <dbReference type="Pfam" id="PF21338"/>
    </source>
</evidence>
<feature type="domain" description="DNA topoisomerase IB N-terminal" evidence="8">
    <location>
        <begin position="47"/>
        <end position="87"/>
    </location>
</feature>
<dbReference type="PROSITE" id="PS52038">
    <property type="entry name" value="TOPO_IB_2"/>
    <property type="match status" value="1"/>
</dbReference>
<keyword evidence="5" id="KW-0238">DNA-binding</keyword>
<evidence type="ECO:0000256" key="2">
    <source>
        <dbReference type="ARBA" id="ARBA00006645"/>
    </source>
</evidence>
<dbReference type="AlphaFoldDB" id="A0A0N8H418"/>
<evidence type="ECO:0000259" key="7">
    <source>
        <dbReference type="Pfam" id="PF01028"/>
    </source>
</evidence>
<dbReference type="InterPro" id="IPR014711">
    <property type="entry name" value="TopoI_cat_a-hlx-sub_euk"/>
</dbReference>
<dbReference type="Gene3D" id="3.90.15.10">
    <property type="entry name" value="Topoisomerase I, Chain A, domain 3"/>
    <property type="match status" value="1"/>
</dbReference>
<evidence type="ECO:0000256" key="6">
    <source>
        <dbReference type="ARBA" id="ARBA00023235"/>
    </source>
</evidence>
<comment type="similarity">
    <text evidence="2">Belongs to the type IB topoisomerase family.</text>
</comment>